<evidence type="ECO:0000313" key="1">
    <source>
        <dbReference type="EMBL" id="MCB5412082.1"/>
    </source>
</evidence>
<reference evidence="1 2" key="1">
    <citation type="submission" date="2020-07" db="EMBL/GenBank/DDBJ databases">
        <title>Pseudogemmobacter sp. nov., isolated from poultry manure in Taiwan.</title>
        <authorList>
            <person name="Lin S.-Y."/>
            <person name="Tang Y.-S."/>
            <person name="Young C.-C."/>
        </authorList>
    </citation>
    <scope>NUCLEOTIDE SEQUENCE [LARGE SCALE GENOMIC DNA]</scope>
    <source>
        <strain evidence="1 2">CC-YST710</strain>
    </source>
</reference>
<organism evidence="1 2">
    <name type="scientific">Pseudogemmobacter faecipullorum</name>
    <dbReference type="NCBI Taxonomy" id="2755041"/>
    <lineage>
        <taxon>Bacteria</taxon>
        <taxon>Pseudomonadati</taxon>
        <taxon>Pseudomonadota</taxon>
        <taxon>Alphaproteobacteria</taxon>
        <taxon>Rhodobacterales</taxon>
        <taxon>Paracoccaceae</taxon>
        <taxon>Pseudogemmobacter</taxon>
    </lineage>
</organism>
<dbReference type="EMBL" id="JACDXX010000028">
    <property type="protein sequence ID" value="MCB5412082.1"/>
    <property type="molecule type" value="Genomic_DNA"/>
</dbReference>
<gene>
    <name evidence="1" type="ORF">H0485_19060</name>
</gene>
<comment type="caution">
    <text evidence="1">The sequence shown here is derived from an EMBL/GenBank/DDBJ whole genome shotgun (WGS) entry which is preliminary data.</text>
</comment>
<protein>
    <submittedName>
        <fullName evidence="1">Uncharacterized protein</fullName>
    </submittedName>
</protein>
<evidence type="ECO:0000313" key="2">
    <source>
        <dbReference type="Proteomes" id="UP001198571"/>
    </source>
</evidence>
<proteinExistence type="predicted"/>
<dbReference type="RefSeq" id="WP_226937510.1">
    <property type="nucleotide sequence ID" value="NZ_JACDXX010000028.1"/>
</dbReference>
<accession>A0ABS8CRR6</accession>
<dbReference type="Proteomes" id="UP001198571">
    <property type="component" value="Unassembled WGS sequence"/>
</dbReference>
<keyword evidence="2" id="KW-1185">Reference proteome</keyword>
<name>A0ABS8CRR6_9RHOB</name>
<sequence length="84" mass="9464">MKIHTVTICEDNVPDVRVFTSAAERDAYLFAHYKAVWDALDLDDVCPPTWKMIEEELEDADHLRDSARAHLKEHDLSVALGAAA</sequence>